<evidence type="ECO:0000256" key="1">
    <source>
        <dbReference type="SAM" id="Phobius"/>
    </source>
</evidence>
<evidence type="ECO:0008006" key="3">
    <source>
        <dbReference type="Google" id="ProtNLM"/>
    </source>
</evidence>
<organism evidence="2">
    <name type="scientific">hydrothermal vent metagenome</name>
    <dbReference type="NCBI Taxonomy" id="652676"/>
    <lineage>
        <taxon>unclassified sequences</taxon>
        <taxon>metagenomes</taxon>
        <taxon>ecological metagenomes</taxon>
    </lineage>
</organism>
<dbReference type="AlphaFoldDB" id="A0A3B1AVG6"/>
<sequence length="59" mass="6771">MIRILVIVVVLLWPIVHVLTSSRVHGNAKYTWATIVLLTSWFGYLAFLIKTRRTDDGSE</sequence>
<evidence type="ECO:0000313" key="2">
    <source>
        <dbReference type="EMBL" id="VAW97974.1"/>
    </source>
</evidence>
<dbReference type="EMBL" id="UOFR01000056">
    <property type="protein sequence ID" value="VAW97974.1"/>
    <property type="molecule type" value="Genomic_DNA"/>
</dbReference>
<gene>
    <name evidence="2" type="ORF">MNBD_GAMMA21-706</name>
</gene>
<keyword evidence="1" id="KW-1133">Transmembrane helix</keyword>
<name>A0A3B1AVG6_9ZZZZ</name>
<keyword evidence="1" id="KW-0812">Transmembrane</keyword>
<accession>A0A3B1AVG6</accession>
<feature type="transmembrane region" description="Helical" evidence="1">
    <location>
        <begin position="30"/>
        <end position="49"/>
    </location>
</feature>
<reference evidence="2" key="1">
    <citation type="submission" date="2018-06" db="EMBL/GenBank/DDBJ databases">
        <authorList>
            <person name="Zhirakovskaya E."/>
        </authorList>
    </citation>
    <scope>NUCLEOTIDE SEQUENCE</scope>
</reference>
<protein>
    <recommendedName>
        <fullName evidence="3">Cardiolipin synthase N-terminal domain-containing protein</fullName>
    </recommendedName>
</protein>
<proteinExistence type="predicted"/>
<keyword evidence="1" id="KW-0472">Membrane</keyword>